<evidence type="ECO:0000313" key="2">
    <source>
        <dbReference type="Proteomes" id="UP000183385"/>
    </source>
</evidence>
<organism evidence="1 2">
    <name type="scientific">Pseudomonas citronellolis</name>
    <dbReference type="NCBI Taxonomy" id="53408"/>
    <lineage>
        <taxon>Bacteria</taxon>
        <taxon>Pseudomonadati</taxon>
        <taxon>Pseudomonadota</taxon>
        <taxon>Gammaproteobacteria</taxon>
        <taxon>Pseudomonadales</taxon>
        <taxon>Pseudomonadaceae</taxon>
        <taxon>Pseudomonas</taxon>
    </lineage>
</organism>
<protein>
    <recommendedName>
        <fullName evidence="3">Type II toxin-antitoxin system HicA family toxin</fullName>
    </recommendedName>
</protein>
<dbReference type="Proteomes" id="UP000183385">
    <property type="component" value="Unassembled WGS sequence"/>
</dbReference>
<sequence>MSHVFHSPRRGGKRLLPLFEYAARFGWKISRTNGGHLRLTKPGRPIIHTSSTPSDWRAVRNALAMLARADRHDVIEDQKHPEVLLVHLTGGATL</sequence>
<evidence type="ECO:0008006" key="3">
    <source>
        <dbReference type="Google" id="ProtNLM"/>
    </source>
</evidence>
<gene>
    <name evidence="1" type="ORF">SAMN05216577_11098</name>
</gene>
<proteinExistence type="predicted"/>
<keyword evidence="2" id="KW-1185">Reference proteome</keyword>
<name>A0AAQ1HMQ0_9PSED</name>
<accession>A0AAQ1HMQ0</accession>
<evidence type="ECO:0000313" key="1">
    <source>
        <dbReference type="EMBL" id="SFC76868.1"/>
    </source>
</evidence>
<dbReference type="EMBL" id="FOLS01000010">
    <property type="protein sequence ID" value="SFC76868.1"/>
    <property type="molecule type" value="Genomic_DNA"/>
</dbReference>
<dbReference type="RefSeq" id="WP_074980272.1">
    <property type="nucleotide sequence ID" value="NZ_FOLS01000010.1"/>
</dbReference>
<reference evidence="1 2" key="1">
    <citation type="submission" date="2016-10" db="EMBL/GenBank/DDBJ databases">
        <authorList>
            <person name="Varghese N."/>
            <person name="Submissions S."/>
        </authorList>
    </citation>
    <scope>NUCLEOTIDE SEQUENCE [LARGE SCALE GENOMIC DNA]</scope>
    <source>
        <strain evidence="1 2">LMG 18378</strain>
    </source>
</reference>
<comment type="caution">
    <text evidence="1">The sequence shown here is derived from an EMBL/GenBank/DDBJ whole genome shotgun (WGS) entry which is preliminary data.</text>
</comment>
<dbReference type="AlphaFoldDB" id="A0AAQ1HMQ0"/>